<dbReference type="GO" id="GO:0008270">
    <property type="term" value="F:zinc ion binding"/>
    <property type="evidence" value="ECO:0007669"/>
    <property type="project" value="InterPro"/>
</dbReference>
<dbReference type="PROSITE" id="PS51747">
    <property type="entry name" value="CYT_DCMP_DEAMINASES_2"/>
    <property type="match status" value="1"/>
</dbReference>
<dbReference type="RefSeq" id="WP_242943151.1">
    <property type="nucleotide sequence ID" value="NZ_FOCG01000002.1"/>
</dbReference>
<dbReference type="AlphaFoldDB" id="A0A1H8CPG1"/>
<dbReference type="PANTHER" id="PTHR11644:SF2">
    <property type="entry name" value="CYTIDINE DEAMINASE"/>
    <property type="match status" value="1"/>
</dbReference>
<feature type="domain" description="CMP/dCMP-type deaminase" evidence="5">
    <location>
        <begin position="2"/>
        <end position="128"/>
    </location>
</feature>
<dbReference type="SUPFAM" id="SSF53927">
    <property type="entry name" value="Cytidine deaminase-like"/>
    <property type="match status" value="1"/>
</dbReference>
<sequence length="130" mass="14533">MMNNQELYQIAFIAVNHKKLRNLGTAGHVACALETMNGNVFTGICIDLPCSIGLCAEQSAIAEMVKHNETAIKKIIAVFEDGSILPPCGRCREFIAQMDDQNSQTKIVLPEMKEVLLQDLLPERWDSKWN</sequence>
<name>A0A1H8CPG1_9FIRM</name>
<proteinExistence type="inferred from homology"/>
<dbReference type="EMBL" id="FOCG01000002">
    <property type="protein sequence ID" value="SEM96789.1"/>
    <property type="molecule type" value="Genomic_DNA"/>
</dbReference>
<dbReference type="GO" id="GO:0005829">
    <property type="term" value="C:cytosol"/>
    <property type="evidence" value="ECO:0007669"/>
    <property type="project" value="TreeGrafter"/>
</dbReference>
<keyword evidence="2" id="KW-0479">Metal-binding</keyword>
<dbReference type="PROSITE" id="PS00903">
    <property type="entry name" value="CYT_DCMP_DEAMINASES_1"/>
    <property type="match status" value="1"/>
</dbReference>
<dbReference type="InterPro" id="IPR016192">
    <property type="entry name" value="APOBEC/CMP_deaminase_Zn-bd"/>
</dbReference>
<dbReference type="GO" id="GO:0042802">
    <property type="term" value="F:identical protein binding"/>
    <property type="evidence" value="ECO:0007669"/>
    <property type="project" value="UniProtKB-ARBA"/>
</dbReference>
<evidence type="ECO:0000256" key="1">
    <source>
        <dbReference type="ARBA" id="ARBA00006576"/>
    </source>
</evidence>
<dbReference type="Pfam" id="PF00383">
    <property type="entry name" value="dCMP_cyt_deam_1"/>
    <property type="match status" value="1"/>
</dbReference>
<dbReference type="CDD" id="cd01283">
    <property type="entry name" value="cytidine_deaminase"/>
    <property type="match status" value="1"/>
</dbReference>
<keyword evidence="4" id="KW-0862">Zinc</keyword>
<dbReference type="InterPro" id="IPR002125">
    <property type="entry name" value="CMP_dCMP_dom"/>
</dbReference>
<gene>
    <name evidence="6" type="ORF">SAMN05216180_2256</name>
</gene>
<protein>
    <submittedName>
        <fullName evidence="6">Cytidine deaminase</fullName>
    </submittedName>
</protein>
<reference evidence="6 7" key="1">
    <citation type="submission" date="2016-10" db="EMBL/GenBank/DDBJ databases">
        <authorList>
            <person name="de Groot N.N."/>
        </authorList>
    </citation>
    <scope>NUCLEOTIDE SEQUENCE [LARGE SCALE GENOMIC DNA]</scope>
    <source>
        <strain evidence="6 7">CGMCC 1.5070</strain>
    </source>
</reference>
<organism evidence="6 7">
    <name type="scientific">Hydrogenoanaerobacterium saccharovorans</name>
    <dbReference type="NCBI Taxonomy" id="474960"/>
    <lineage>
        <taxon>Bacteria</taxon>
        <taxon>Bacillati</taxon>
        <taxon>Bacillota</taxon>
        <taxon>Clostridia</taxon>
        <taxon>Eubacteriales</taxon>
        <taxon>Oscillospiraceae</taxon>
        <taxon>Hydrogenoanaerobacterium</taxon>
    </lineage>
</organism>
<comment type="similarity">
    <text evidence="1">Belongs to the cytidine and deoxycytidylate deaminase family.</text>
</comment>
<accession>A0A1H8CPG1</accession>
<evidence type="ECO:0000313" key="6">
    <source>
        <dbReference type="EMBL" id="SEM96789.1"/>
    </source>
</evidence>
<dbReference type="GO" id="GO:0055086">
    <property type="term" value="P:nucleobase-containing small molecule metabolic process"/>
    <property type="evidence" value="ECO:0007669"/>
    <property type="project" value="UniProtKB-ARBA"/>
</dbReference>
<dbReference type="PANTHER" id="PTHR11644">
    <property type="entry name" value="CYTIDINE DEAMINASE"/>
    <property type="match status" value="1"/>
</dbReference>
<evidence type="ECO:0000256" key="4">
    <source>
        <dbReference type="ARBA" id="ARBA00022833"/>
    </source>
</evidence>
<dbReference type="Proteomes" id="UP000199158">
    <property type="component" value="Unassembled WGS sequence"/>
</dbReference>
<evidence type="ECO:0000256" key="2">
    <source>
        <dbReference type="ARBA" id="ARBA00022723"/>
    </source>
</evidence>
<keyword evidence="3" id="KW-0378">Hydrolase</keyword>
<dbReference type="STRING" id="474960.SAMN05216180_2256"/>
<evidence type="ECO:0000313" key="7">
    <source>
        <dbReference type="Proteomes" id="UP000199158"/>
    </source>
</evidence>
<dbReference type="GO" id="GO:0004126">
    <property type="term" value="F:cytidine deaminase activity"/>
    <property type="evidence" value="ECO:0007669"/>
    <property type="project" value="TreeGrafter"/>
</dbReference>
<dbReference type="InterPro" id="IPR016193">
    <property type="entry name" value="Cytidine_deaminase-like"/>
</dbReference>
<dbReference type="GO" id="GO:0072527">
    <property type="term" value="P:pyrimidine-containing compound metabolic process"/>
    <property type="evidence" value="ECO:0007669"/>
    <property type="project" value="UniProtKB-ARBA"/>
</dbReference>
<evidence type="ECO:0000259" key="5">
    <source>
        <dbReference type="PROSITE" id="PS51747"/>
    </source>
</evidence>
<evidence type="ECO:0000256" key="3">
    <source>
        <dbReference type="ARBA" id="ARBA00022801"/>
    </source>
</evidence>
<dbReference type="InterPro" id="IPR050202">
    <property type="entry name" value="Cyt/Deoxycyt_deaminase"/>
</dbReference>
<keyword evidence="7" id="KW-1185">Reference proteome</keyword>
<dbReference type="Gene3D" id="3.40.140.10">
    <property type="entry name" value="Cytidine Deaminase, domain 2"/>
    <property type="match status" value="1"/>
</dbReference>